<dbReference type="GO" id="GO:0005737">
    <property type="term" value="C:cytoplasm"/>
    <property type="evidence" value="ECO:0007669"/>
    <property type="project" value="TreeGrafter"/>
</dbReference>
<dbReference type="PROSITE" id="PS51296">
    <property type="entry name" value="RIESKE"/>
    <property type="match status" value="1"/>
</dbReference>
<dbReference type="Gene3D" id="2.102.10.10">
    <property type="entry name" value="Rieske [2Fe-2S] iron-sulphur domain"/>
    <property type="match status" value="1"/>
</dbReference>
<dbReference type="GO" id="GO:0051537">
    <property type="term" value="F:2 iron, 2 sulfur cluster binding"/>
    <property type="evidence" value="ECO:0007669"/>
    <property type="project" value="UniProtKB-KW"/>
</dbReference>
<dbReference type="InterPro" id="IPR006076">
    <property type="entry name" value="FAD-dep_OxRdtase"/>
</dbReference>
<dbReference type="AlphaFoldDB" id="A0A1I3BLP7"/>
<dbReference type="SUPFAM" id="SSF50022">
    <property type="entry name" value="ISP domain"/>
    <property type="match status" value="1"/>
</dbReference>
<dbReference type="PANTHER" id="PTHR13847:SF274">
    <property type="entry name" value="RIESKE 2FE-2S IRON-SULFUR PROTEIN YHFW-RELATED"/>
    <property type="match status" value="1"/>
</dbReference>
<evidence type="ECO:0000313" key="8">
    <source>
        <dbReference type="Proteomes" id="UP000198668"/>
    </source>
</evidence>
<dbReference type="InterPro" id="IPR036922">
    <property type="entry name" value="Rieske_2Fe-2S_sf"/>
</dbReference>
<proteinExistence type="predicted"/>
<dbReference type="OrthoDB" id="9767869at2"/>
<evidence type="ECO:0000256" key="4">
    <source>
        <dbReference type="ARBA" id="ARBA00023014"/>
    </source>
</evidence>
<evidence type="ECO:0000313" key="7">
    <source>
        <dbReference type="EMBL" id="SFH63254.1"/>
    </source>
</evidence>
<dbReference type="GO" id="GO:0016705">
    <property type="term" value="F:oxidoreductase activity, acting on paired donors, with incorporation or reduction of molecular oxygen"/>
    <property type="evidence" value="ECO:0007669"/>
    <property type="project" value="UniProtKB-ARBA"/>
</dbReference>
<sequence length="512" mass="57347">MKAHHLILIPPIPYWHSFDTLPKFPSLTENITTEIGIVGGGIVGIISAYLLAKAGKKIVLLEANRLISGTTGHTTTKITAQHSLFYNDLINTIGEKKARQYYEANLDGLQFIKEKASALDVQCDFEEKDAFVYAETEKGKKKLEKEAQAYHTLDIHGGLAKEQTDLPFDIKEALVIYQQAQFHPVKFLTGLVDAFIRMGGKIYEKTRVSEVLKERPPLIVTEHQHLVLCQKVIIASHYPVNDKEDLYFTRLSINRSYAIAIQSEKAIPEGMYINAEKPTHSLRSIPTDSSETLLLIGGEGHPTGKSKGKTIFHYRGLEQFGEQYFYAKETRFFWSTQDLQSLDQVPYIGQMTKNNPDIFVATGFNKWGLAAGATAGMLLSDLLLGYDNPYETLFDPNRPKLTLKDAQTFLKKNTAVGKDFIAGKVSRPSTSLDELHQNEGGLMMVDGHKIGAYRDDQGQLHQIKPVCTHLGCSLSWNDAERSWDCACHGSRFSYTGEVLDRPAVHPLKKPDE</sequence>
<protein>
    <submittedName>
        <fullName evidence="7">Glycine/D-amino acid oxidase</fullName>
    </submittedName>
</protein>
<evidence type="ECO:0000259" key="6">
    <source>
        <dbReference type="PROSITE" id="PS51296"/>
    </source>
</evidence>
<dbReference type="GO" id="GO:0004497">
    <property type="term" value="F:monooxygenase activity"/>
    <property type="evidence" value="ECO:0007669"/>
    <property type="project" value="UniProtKB-ARBA"/>
</dbReference>
<dbReference type="Pfam" id="PF00355">
    <property type="entry name" value="Rieske"/>
    <property type="match status" value="1"/>
</dbReference>
<organism evidence="7 8">
    <name type="scientific">Pisciglobus halotolerans</name>
    <dbReference type="NCBI Taxonomy" id="745365"/>
    <lineage>
        <taxon>Bacteria</taxon>
        <taxon>Bacillati</taxon>
        <taxon>Bacillota</taxon>
        <taxon>Bacilli</taxon>
        <taxon>Lactobacillales</taxon>
        <taxon>Carnobacteriaceae</taxon>
    </lineage>
</organism>
<evidence type="ECO:0000256" key="3">
    <source>
        <dbReference type="ARBA" id="ARBA00023004"/>
    </source>
</evidence>
<dbReference type="FunFam" id="2.102.10.10:FF:000014">
    <property type="entry name" value="Oxidoreductase, FAD dependent"/>
    <property type="match status" value="1"/>
</dbReference>
<dbReference type="Pfam" id="PF01266">
    <property type="entry name" value="DAO"/>
    <property type="match status" value="1"/>
</dbReference>
<name>A0A1I3BLP7_9LACT</name>
<dbReference type="Gene3D" id="3.50.50.60">
    <property type="entry name" value="FAD/NAD(P)-binding domain"/>
    <property type="match status" value="1"/>
</dbReference>
<reference evidence="7 8" key="1">
    <citation type="submission" date="2016-10" db="EMBL/GenBank/DDBJ databases">
        <authorList>
            <person name="de Groot N.N."/>
        </authorList>
    </citation>
    <scope>NUCLEOTIDE SEQUENCE [LARGE SCALE GENOMIC DNA]</scope>
    <source>
        <strain evidence="7 8">DSM 27630</strain>
    </source>
</reference>
<dbReference type="RefSeq" id="WP_092091684.1">
    <property type="nucleotide sequence ID" value="NZ_FOQE01000007.1"/>
</dbReference>
<dbReference type="Gene3D" id="3.30.9.10">
    <property type="entry name" value="D-Amino Acid Oxidase, subunit A, domain 2"/>
    <property type="match status" value="1"/>
</dbReference>
<dbReference type="Proteomes" id="UP000198668">
    <property type="component" value="Unassembled WGS sequence"/>
</dbReference>
<keyword evidence="4" id="KW-0411">Iron-sulfur</keyword>
<keyword evidence="2" id="KW-0479">Metal-binding</keyword>
<evidence type="ECO:0000256" key="1">
    <source>
        <dbReference type="ARBA" id="ARBA00022714"/>
    </source>
</evidence>
<keyword evidence="8" id="KW-1185">Reference proteome</keyword>
<feature type="domain" description="Rieske" evidence="6">
    <location>
        <begin position="427"/>
        <end position="512"/>
    </location>
</feature>
<dbReference type="GO" id="GO:0016020">
    <property type="term" value="C:membrane"/>
    <property type="evidence" value="ECO:0007669"/>
    <property type="project" value="InterPro"/>
</dbReference>
<dbReference type="InterPro" id="IPR005805">
    <property type="entry name" value="Rieske_Fe-S_prot_C"/>
</dbReference>
<dbReference type="PRINTS" id="PR00162">
    <property type="entry name" value="RIESKE"/>
</dbReference>
<evidence type="ECO:0000256" key="2">
    <source>
        <dbReference type="ARBA" id="ARBA00022723"/>
    </source>
</evidence>
<dbReference type="GO" id="GO:0046872">
    <property type="term" value="F:metal ion binding"/>
    <property type="evidence" value="ECO:0007669"/>
    <property type="project" value="UniProtKB-KW"/>
</dbReference>
<keyword evidence="5" id="KW-1015">Disulfide bond</keyword>
<accession>A0A1I3BLP7</accession>
<dbReference type="CDD" id="cd03477">
    <property type="entry name" value="Rieske_YhfW_C"/>
    <property type="match status" value="1"/>
</dbReference>
<keyword evidence="1" id="KW-0001">2Fe-2S</keyword>
<dbReference type="SUPFAM" id="SSF51905">
    <property type="entry name" value="FAD/NAD(P)-binding domain"/>
    <property type="match status" value="1"/>
</dbReference>
<gene>
    <name evidence="7" type="ORF">SAMN04489868_107102</name>
</gene>
<dbReference type="PANTHER" id="PTHR13847">
    <property type="entry name" value="SARCOSINE DEHYDROGENASE-RELATED"/>
    <property type="match status" value="1"/>
</dbReference>
<keyword evidence="3" id="KW-0408">Iron</keyword>
<dbReference type="InterPro" id="IPR017941">
    <property type="entry name" value="Rieske_2Fe-2S"/>
</dbReference>
<dbReference type="EMBL" id="FOQE01000007">
    <property type="protein sequence ID" value="SFH63254.1"/>
    <property type="molecule type" value="Genomic_DNA"/>
</dbReference>
<dbReference type="InterPro" id="IPR038010">
    <property type="entry name" value="YhfW_C"/>
</dbReference>
<evidence type="ECO:0000256" key="5">
    <source>
        <dbReference type="ARBA" id="ARBA00023157"/>
    </source>
</evidence>
<dbReference type="InterPro" id="IPR036188">
    <property type="entry name" value="FAD/NAD-bd_sf"/>
</dbReference>